<comment type="function">
    <text evidence="1">JanA and janB regulate somatic sex differentiation.</text>
</comment>
<evidence type="ECO:0000256" key="6">
    <source>
        <dbReference type="PIRSR" id="PIRSR607702-2"/>
    </source>
</evidence>
<dbReference type="Ensembl" id="ENSCINT00000019541.1">
    <property type="protein sequence ID" value="ENSCINP00000019541.1"/>
    <property type="gene ID" value="ENSCING00000009612.1"/>
</dbReference>
<dbReference type="HOGENOM" id="CLU_120717_0_0_1"/>
<dbReference type="OMA" id="VRGYSWA"/>
<evidence type="ECO:0000313" key="8">
    <source>
        <dbReference type="Proteomes" id="UP000008144"/>
    </source>
</evidence>
<evidence type="ECO:0008006" key="9">
    <source>
        <dbReference type="Google" id="ProtNLM"/>
    </source>
</evidence>
<name>F7AD14_CIOIN</name>
<dbReference type="PANTHER" id="PTHR12258">
    <property type="entry name" value="JANUS-A/JANUS-B"/>
    <property type="match status" value="1"/>
</dbReference>
<evidence type="ECO:0000256" key="3">
    <source>
        <dbReference type="ARBA" id="ARBA00022782"/>
    </source>
</evidence>
<dbReference type="InterPro" id="IPR007702">
    <property type="entry name" value="Janus"/>
</dbReference>
<dbReference type="FunCoup" id="F7AD14">
    <property type="interactions" value="218"/>
</dbReference>
<dbReference type="Pfam" id="PF05005">
    <property type="entry name" value="Ocnus"/>
    <property type="match status" value="1"/>
</dbReference>
<dbReference type="GO" id="GO:0007548">
    <property type="term" value="P:sex differentiation"/>
    <property type="evidence" value="ECO:0007669"/>
    <property type="project" value="UniProtKB-KW"/>
</dbReference>
<reference evidence="8" key="1">
    <citation type="journal article" date="2002" name="Science">
        <title>The draft genome of Ciona intestinalis: insights into chordate and vertebrate origins.</title>
        <authorList>
            <person name="Dehal P."/>
            <person name="Satou Y."/>
            <person name="Campbell R.K."/>
            <person name="Chapman J."/>
            <person name="Degnan B."/>
            <person name="De Tomaso A."/>
            <person name="Davidson B."/>
            <person name="Di Gregorio A."/>
            <person name="Gelpke M."/>
            <person name="Goodstein D.M."/>
            <person name="Harafuji N."/>
            <person name="Hastings K.E."/>
            <person name="Ho I."/>
            <person name="Hotta K."/>
            <person name="Huang W."/>
            <person name="Kawashima T."/>
            <person name="Lemaire P."/>
            <person name="Martinez D."/>
            <person name="Meinertzhagen I.A."/>
            <person name="Necula S."/>
            <person name="Nonaka M."/>
            <person name="Putnam N."/>
            <person name="Rash S."/>
            <person name="Saiga H."/>
            <person name="Satake M."/>
            <person name="Terry A."/>
            <person name="Yamada L."/>
            <person name="Wang H.G."/>
            <person name="Awazu S."/>
            <person name="Azumi K."/>
            <person name="Boore J."/>
            <person name="Branno M."/>
            <person name="Chin-Bow S."/>
            <person name="DeSantis R."/>
            <person name="Doyle S."/>
            <person name="Francino P."/>
            <person name="Keys D.N."/>
            <person name="Haga S."/>
            <person name="Hayashi H."/>
            <person name="Hino K."/>
            <person name="Imai K.S."/>
            <person name="Inaba K."/>
            <person name="Kano S."/>
            <person name="Kobayashi K."/>
            <person name="Kobayashi M."/>
            <person name="Lee B.I."/>
            <person name="Makabe K.W."/>
            <person name="Manohar C."/>
            <person name="Matassi G."/>
            <person name="Medina M."/>
            <person name="Mochizuki Y."/>
            <person name="Mount S."/>
            <person name="Morishita T."/>
            <person name="Miura S."/>
            <person name="Nakayama A."/>
            <person name="Nishizaka S."/>
            <person name="Nomoto H."/>
            <person name="Ohta F."/>
            <person name="Oishi K."/>
            <person name="Rigoutsos I."/>
            <person name="Sano M."/>
            <person name="Sasaki A."/>
            <person name="Sasakura Y."/>
            <person name="Shoguchi E."/>
            <person name="Shin-i T."/>
            <person name="Spagnuolo A."/>
            <person name="Stainier D."/>
            <person name="Suzuki M.M."/>
            <person name="Tassy O."/>
            <person name="Takatori N."/>
            <person name="Tokuoka M."/>
            <person name="Yagi K."/>
            <person name="Yoshizaki F."/>
            <person name="Wada S."/>
            <person name="Zhang C."/>
            <person name="Hyatt P.D."/>
            <person name="Larimer F."/>
            <person name="Detter C."/>
            <person name="Doggett N."/>
            <person name="Glavina T."/>
            <person name="Hawkins T."/>
            <person name="Richardson P."/>
            <person name="Lucas S."/>
            <person name="Kohara Y."/>
            <person name="Levine M."/>
            <person name="Satoh N."/>
            <person name="Rokhsar D.S."/>
        </authorList>
    </citation>
    <scope>NUCLEOTIDE SEQUENCE [LARGE SCALE GENOMIC DNA]</scope>
</reference>
<sequence length="118" mass="13057">MSVQAKLAAIPDVKIETGTFKYIQIKVSCKGSEKIIICGLVEAEYHADIFDEESPKIEALGFDTICIGGGRIKHEPSSKKIVVYGYSVGFGRAEHSITVDKLKQHYPGYNITWSNEGY</sequence>
<dbReference type="GO" id="GO:0030154">
    <property type="term" value="P:cell differentiation"/>
    <property type="evidence" value="ECO:0007669"/>
    <property type="project" value="UniProtKB-KW"/>
</dbReference>
<proteinExistence type="inferred from homology"/>
<evidence type="ECO:0000256" key="1">
    <source>
        <dbReference type="ARBA" id="ARBA00002508"/>
    </source>
</evidence>
<feature type="binding site" evidence="6">
    <location>
        <position position="21"/>
    </location>
    <ligand>
        <name>substrate</name>
    </ligand>
</feature>
<reference evidence="7" key="3">
    <citation type="submission" date="2025-08" db="UniProtKB">
        <authorList>
            <consortium name="Ensembl"/>
        </authorList>
    </citation>
    <scope>IDENTIFICATION</scope>
</reference>
<accession>A0A1W5BEZ8</accession>
<dbReference type="GO" id="GO:0101006">
    <property type="term" value="F:protein histidine phosphatase activity"/>
    <property type="evidence" value="ECO:0000318"/>
    <property type="project" value="GO_Central"/>
</dbReference>
<organism evidence="7 8">
    <name type="scientific">Ciona intestinalis</name>
    <name type="common">Transparent sea squirt</name>
    <name type="synonym">Ascidia intestinalis</name>
    <dbReference type="NCBI Taxonomy" id="7719"/>
    <lineage>
        <taxon>Eukaryota</taxon>
        <taxon>Metazoa</taxon>
        <taxon>Chordata</taxon>
        <taxon>Tunicata</taxon>
        <taxon>Ascidiacea</taxon>
        <taxon>Phlebobranchia</taxon>
        <taxon>Cionidae</taxon>
        <taxon>Ciona</taxon>
    </lineage>
</organism>
<evidence type="ECO:0000256" key="5">
    <source>
        <dbReference type="PIRSR" id="PIRSR607702-1"/>
    </source>
</evidence>
<dbReference type="InterPro" id="IPR038596">
    <property type="entry name" value="Janus_sf"/>
</dbReference>
<reference evidence="7" key="4">
    <citation type="submission" date="2025-09" db="UniProtKB">
        <authorList>
            <consortium name="Ensembl"/>
        </authorList>
    </citation>
    <scope>IDENTIFICATION</scope>
</reference>
<dbReference type="GeneTree" id="ENSGT00390000002738"/>
<dbReference type="EMBL" id="EAAA01002980">
    <property type="status" value="NOT_ANNOTATED_CDS"/>
    <property type="molecule type" value="Genomic_DNA"/>
</dbReference>
<dbReference type="Proteomes" id="UP000008144">
    <property type="component" value="Chromosome 9"/>
</dbReference>
<accession>F7AD14</accession>
<dbReference type="Gene3D" id="3.50.20.20">
    <property type="entry name" value="Janus/Ocnus"/>
    <property type="match status" value="1"/>
</dbReference>
<dbReference type="InParanoid" id="F7AD14"/>
<protein>
    <recommendedName>
        <fullName evidence="9">14 kDa phosphohistidine phosphatase</fullName>
    </recommendedName>
</protein>
<feature type="active site" description="Proton acceptor" evidence="5">
    <location>
        <position position="46"/>
    </location>
</feature>
<evidence type="ECO:0000256" key="4">
    <source>
        <dbReference type="ARBA" id="ARBA00022928"/>
    </source>
</evidence>
<dbReference type="GO" id="GO:0005829">
    <property type="term" value="C:cytosol"/>
    <property type="evidence" value="ECO:0000318"/>
    <property type="project" value="GO_Central"/>
</dbReference>
<evidence type="ECO:0000256" key="2">
    <source>
        <dbReference type="ARBA" id="ARBA00010971"/>
    </source>
</evidence>
<dbReference type="AlphaFoldDB" id="F7AD14"/>
<dbReference type="SUPFAM" id="SSF143724">
    <property type="entry name" value="PHP14-like"/>
    <property type="match status" value="1"/>
</dbReference>
<dbReference type="PANTHER" id="PTHR12258:SF5">
    <property type="entry name" value="BCDNA.GH02250-RELATED"/>
    <property type="match status" value="1"/>
</dbReference>
<reference evidence="7" key="2">
    <citation type="journal article" date="2008" name="Genome Biol.">
        <title>Improved genome assembly and evidence-based global gene model set for the chordate Ciona intestinalis: new insight into intron and operon populations.</title>
        <authorList>
            <person name="Satou Y."/>
            <person name="Mineta K."/>
            <person name="Ogasawara M."/>
            <person name="Sasakura Y."/>
            <person name="Shoguchi E."/>
            <person name="Ueno K."/>
            <person name="Yamada L."/>
            <person name="Matsumoto J."/>
            <person name="Wasserscheid J."/>
            <person name="Dewar K."/>
            <person name="Wiley G.B."/>
            <person name="Macmil S.L."/>
            <person name="Roe B.A."/>
            <person name="Zeller R.W."/>
            <person name="Hastings K.E."/>
            <person name="Lemaire P."/>
            <person name="Lindquist E."/>
            <person name="Endo T."/>
            <person name="Hotta K."/>
            <person name="Inaba K."/>
        </authorList>
    </citation>
    <scope>NUCLEOTIDE SEQUENCE [LARGE SCALE GENOMIC DNA]</scope>
    <source>
        <strain evidence="7">wild type</strain>
    </source>
</reference>
<evidence type="ECO:0000313" key="7">
    <source>
        <dbReference type="Ensembl" id="ENSCINP00000019541.1"/>
    </source>
</evidence>
<keyword evidence="3" id="KW-0221">Differentiation</keyword>
<keyword evidence="4" id="KW-0726">Sexual differentiation</keyword>
<keyword evidence="8" id="KW-1185">Reference proteome</keyword>
<comment type="similarity">
    <text evidence="2">Belongs to the janus family.</text>
</comment>
<dbReference type="STRING" id="7719.ENSCINP00000019541"/>